<evidence type="ECO:0000256" key="9">
    <source>
        <dbReference type="ARBA" id="ARBA00023224"/>
    </source>
</evidence>
<dbReference type="Proteomes" id="UP000479190">
    <property type="component" value="Unassembled WGS sequence"/>
</dbReference>
<dbReference type="InterPro" id="IPR004117">
    <property type="entry name" value="7tm6_olfct_rcpt"/>
</dbReference>
<keyword evidence="9" id="KW-0807">Transducer</keyword>
<evidence type="ECO:0000256" key="2">
    <source>
        <dbReference type="ARBA" id="ARBA00022475"/>
    </source>
</evidence>
<dbReference type="Pfam" id="PF02949">
    <property type="entry name" value="7tm_6"/>
    <property type="match status" value="1"/>
</dbReference>
<keyword evidence="6 10" id="KW-1133">Transmembrane helix</keyword>
<sequence length="261" mass="29821">MNRKSIDLSLNEAGYEYAIGYTRNLFLPFGIWPGRDYNESRGASRARAIANFLCLFVLFFVVGPYFVQTFLIEKDNQVRIKSTGACVFSITNVAKYLVFLLRGRRIGSCLAEMHLDWRSVTSDPDRRLMLRNARAARLLTCCSFVFMFGGGVPYVTVLPLSQPPLLLPDNRTLLRHLTYPSYFGFFEPRVRPVYDLVFSVHFCFGVLAFSLTTGLCSFMALCTLHVASRCAFVSAMYRELGRNFDRELLSRVVVQHRRIIA</sequence>
<evidence type="ECO:0000256" key="10">
    <source>
        <dbReference type="SAM" id="Phobius"/>
    </source>
</evidence>
<keyword evidence="4 10" id="KW-0812">Transmembrane</keyword>
<keyword evidence="2" id="KW-1003">Cell membrane</keyword>
<dbReference type="AlphaFoldDB" id="A0A6H5I9Q2"/>
<keyword evidence="5" id="KW-0552">Olfaction</keyword>
<feature type="transmembrane region" description="Helical" evidence="10">
    <location>
        <begin position="136"/>
        <end position="157"/>
    </location>
</feature>
<gene>
    <name evidence="11" type="ORF">TBRA_LOCUS5300</name>
</gene>
<dbReference type="GO" id="GO:0004984">
    <property type="term" value="F:olfactory receptor activity"/>
    <property type="evidence" value="ECO:0007669"/>
    <property type="project" value="InterPro"/>
</dbReference>
<feature type="transmembrane region" description="Helical" evidence="10">
    <location>
        <begin position="196"/>
        <end position="221"/>
    </location>
</feature>
<feature type="transmembrane region" description="Helical" evidence="10">
    <location>
        <begin position="48"/>
        <end position="67"/>
    </location>
</feature>
<evidence type="ECO:0000256" key="5">
    <source>
        <dbReference type="ARBA" id="ARBA00022725"/>
    </source>
</evidence>
<feature type="transmembrane region" description="Helical" evidence="10">
    <location>
        <begin position="79"/>
        <end position="98"/>
    </location>
</feature>
<dbReference type="OrthoDB" id="7539170at2759"/>
<keyword evidence="7 10" id="KW-0472">Membrane</keyword>
<dbReference type="EMBL" id="CADCXV010000708">
    <property type="protein sequence ID" value="CAB0033388.1"/>
    <property type="molecule type" value="Genomic_DNA"/>
</dbReference>
<dbReference type="GO" id="GO:0005549">
    <property type="term" value="F:odorant binding"/>
    <property type="evidence" value="ECO:0007669"/>
    <property type="project" value="InterPro"/>
</dbReference>
<evidence type="ECO:0000256" key="1">
    <source>
        <dbReference type="ARBA" id="ARBA00004651"/>
    </source>
</evidence>
<evidence type="ECO:0000256" key="4">
    <source>
        <dbReference type="ARBA" id="ARBA00022692"/>
    </source>
</evidence>
<keyword evidence="3" id="KW-0716">Sensory transduction</keyword>
<comment type="subcellular location">
    <subcellularLocation>
        <location evidence="1">Cell membrane</location>
        <topology evidence="1">Multi-pass membrane protein</topology>
    </subcellularLocation>
</comment>
<dbReference type="PANTHER" id="PTHR21137:SF35">
    <property type="entry name" value="ODORANT RECEPTOR 19A-RELATED"/>
    <property type="match status" value="1"/>
</dbReference>
<proteinExistence type="predicted"/>
<evidence type="ECO:0000313" key="11">
    <source>
        <dbReference type="EMBL" id="CAB0033388.1"/>
    </source>
</evidence>
<evidence type="ECO:0000256" key="6">
    <source>
        <dbReference type="ARBA" id="ARBA00022989"/>
    </source>
</evidence>
<protein>
    <recommendedName>
        <fullName evidence="13">Odorant receptor</fullName>
    </recommendedName>
</protein>
<reference evidence="11 12" key="1">
    <citation type="submission" date="2020-02" db="EMBL/GenBank/DDBJ databases">
        <authorList>
            <person name="Ferguson B K."/>
        </authorList>
    </citation>
    <scope>NUCLEOTIDE SEQUENCE [LARGE SCALE GENOMIC DNA]</scope>
</reference>
<organism evidence="11 12">
    <name type="scientific">Trichogramma brassicae</name>
    <dbReference type="NCBI Taxonomy" id="86971"/>
    <lineage>
        <taxon>Eukaryota</taxon>
        <taxon>Metazoa</taxon>
        <taxon>Ecdysozoa</taxon>
        <taxon>Arthropoda</taxon>
        <taxon>Hexapoda</taxon>
        <taxon>Insecta</taxon>
        <taxon>Pterygota</taxon>
        <taxon>Neoptera</taxon>
        <taxon>Endopterygota</taxon>
        <taxon>Hymenoptera</taxon>
        <taxon>Apocrita</taxon>
        <taxon>Proctotrupomorpha</taxon>
        <taxon>Chalcidoidea</taxon>
        <taxon>Trichogrammatidae</taxon>
        <taxon>Trichogramma</taxon>
    </lineage>
</organism>
<evidence type="ECO:0000256" key="8">
    <source>
        <dbReference type="ARBA" id="ARBA00023170"/>
    </source>
</evidence>
<evidence type="ECO:0000256" key="3">
    <source>
        <dbReference type="ARBA" id="ARBA00022606"/>
    </source>
</evidence>
<dbReference type="PANTHER" id="PTHR21137">
    <property type="entry name" value="ODORANT RECEPTOR"/>
    <property type="match status" value="1"/>
</dbReference>
<evidence type="ECO:0008006" key="13">
    <source>
        <dbReference type="Google" id="ProtNLM"/>
    </source>
</evidence>
<accession>A0A6H5I9Q2</accession>
<keyword evidence="12" id="KW-1185">Reference proteome</keyword>
<dbReference type="GO" id="GO:0005886">
    <property type="term" value="C:plasma membrane"/>
    <property type="evidence" value="ECO:0007669"/>
    <property type="project" value="UniProtKB-SubCell"/>
</dbReference>
<dbReference type="GO" id="GO:0007165">
    <property type="term" value="P:signal transduction"/>
    <property type="evidence" value="ECO:0007669"/>
    <property type="project" value="UniProtKB-KW"/>
</dbReference>
<name>A0A6H5I9Q2_9HYME</name>
<keyword evidence="8" id="KW-0675">Receptor</keyword>
<evidence type="ECO:0000313" key="12">
    <source>
        <dbReference type="Proteomes" id="UP000479190"/>
    </source>
</evidence>
<evidence type="ECO:0000256" key="7">
    <source>
        <dbReference type="ARBA" id="ARBA00023136"/>
    </source>
</evidence>